<name>A0A9P1NKW4_9PROT</name>
<evidence type="ECO:0000313" key="2">
    <source>
        <dbReference type="EMBL" id="CCC96846.1"/>
    </source>
</evidence>
<proteinExistence type="predicted"/>
<reference evidence="2 3" key="1">
    <citation type="journal article" date="2011" name="PLoS Genet.">
        <title>Azospirillum genomes reveal transition of bacteria from aquatic to terrestrial environments.</title>
        <authorList>
            <person name="Wisniewski-Dye F."/>
            <person name="Borziak K."/>
            <person name="Khalsa-Moyers G."/>
            <person name="Alexandre G."/>
            <person name="Sukharnikov L.O."/>
            <person name="Wuichet K."/>
            <person name="Hurst G.B."/>
            <person name="McDonald W.H."/>
            <person name="Robertson J.S."/>
            <person name="Barbe V."/>
            <person name="Calteau A."/>
            <person name="Rouy Z."/>
            <person name="Mangenot S."/>
            <person name="Prigent-Combaret C."/>
            <person name="Normand P."/>
            <person name="Boyer M."/>
            <person name="Siguier P."/>
            <person name="Dessaux Y."/>
            <person name="Elmerich C."/>
            <person name="Condemine G."/>
            <person name="Krishnen G."/>
            <person name="Kennedy I."/>
            <person name="Paterson A.H."/>
            <person name="Gonzalez V."/>
            <person name="Mavingui P."/>
            <person name="Zhulin I.B."/>
        </authorList>
    </citation>
    <scope>NUCLEOTIDE SEQUENCE [LARGE SCALE GENOMIC DNA]</scope>
    <source>
        <strain evidence="2 3">Sp245</strain>
    </source>
</reference>
<gene>
    <name evidence="2" type="ORF">AZOBR_40015</name>
</gene>
<feature type="transmembrane region" description="Helical" evidence="1">
    <location>
        <begin position="6"/>
        <end position="25"/>
    </location>
</feature>
<protein>
    <submittedName>
        <fullName evidence="2">Uncharacterized protein</fullName>
    </submittedName>
</protein>
<keyword evidence="1" id="KW-1133">Transmembrane helix</keyword>
<organism evidence="2 3">
    <name type="scientific">Azospirillum baldaniorum</name>
    <dbReference type="NCBI Taxonomy" id="1064539"/>
    <lineage>
        <taxon>Bacteria</taxon>
        <taxon>Pseudomonadati</taxon>
        <taxon>Pseudomonadota</taxon>
        <taxon>Alphaproteobacteria</taxon>
        <taxon>Rhodospirillales</taxon>
        <taxon>Azospirillaceae</taxon>
        <taxon>Azospirillum</taxon>
    </lineage>
</organism>
<dbReference type="Proteomes" id="UP000007319">
    <property type="component" value="Chromosome"/>
</dbReference>
<feature type="transmembrane region" description="Helical" evidence="1">
    <location>
        <begin position="34"/>
        <end position="53"/>
    </location>
</feature>
<evidence type="ECO:0000313" key="3">
    <source>
        <dbReference type="Proteomes" id="UP000007319"/>
    </source>
</evidence>
<keyword evidence="1" id="KW-0472">Membrane</keyword>
<dbReference type="AlphaFoldDB" id="A0A9P1NKW4"/>
<keyword evidence="3" id="KW-1185">Reference proteome</keyword>
<keyword evidence="1" id="KW-0812">Transmembrane</keyword>
<accession>A0A9P1NKW4</accession>
<dbReference type="KEGG" id="abs:AZOBR_40015"/>
<dbReference type="EMBL" id="HE577327">
    <property type="protein sequence ID" value="CCC96846.1"/>
    <property type="molecule type" value="Genomic_DNA"/>
</dbReference>
<evidence type="ECO:0000256" key="1">
    <source>
        <dbReference type="SAM" id="Phobius"/>
    </source>
</evidence>
<sequence length="56" mass="6464">MRCVIPRYLVIAAAYLMLSHIKGVAQKTARSSGIFYNLPKIIPWMFMNFLAIWNGF</sequence>